<evidence type="ECO:0000256" key="2">
    <source>
        <dbReference type="SAM" id="MobiDB-lite"/>
    </source>
</evidence>
<dbReference type="Proteomes" id="UP001152803">
    <property type="component" value="Unassembled WGS sequence"/>
</dbReference>
<proteinExistence type="predicted"/>
<accession>A0A9Q1HWW0</accession>
<evidence type="ECO:0000313" key="4">
    <source>
        <dbReference type="Proteomes" id="UP001152803"/>
    </source>
</evidence>
<evidence type="ECO:0000256" key="1">
    <source>
        <dbReference type="ARBA" id="ARBA00022737"/>
    </source>
</evidence>
<keyword evidence="4" id="KW-1185">Reference proteome</keyword>
<reference evidence="3" key="1">
    <citation type="journal article" date="2023" name="Science">
        <title>Genome structures resolve the early diversification of teleost fishes.</title>
        <authorList>
            <person name="Parey E."/>
            <person name="Louis A."/>
            <person name="Montfort J."/>
            <person name="Bouchez O."/>
            <person name="Roques C."/>
            <person name="Iampietro C."/>
            <person name="Lluch J."/>
            <person name="Castinel A."/>
            <person name="Donnadieu C."/>
            <person name="Desvignes T."/>
            <person name="Floi Bucao C."/>
            <person name="Jouanno E."/>
            <person name="Wen M."/>
            <person name="Mejri S."/>
            <person name="Dirks R."/>
            <person name="Jansen H."/>
            <person name="Henkel C."/>
            <person name="Chen W.J."/>
            <person name="Zahm M."/>
            <person name="Cabau C."/>
            <person name="Klopp C."/>
            <person name="Thompson A.W."/>
            <person name="Robinson-Rechavi M."/>
            <person name="Braasch I."/>
            <person name="Lecointre G."/>
            <person name="Bobe J."/>
            <person name="Postlethwait J.H."/>
            <person name="Berthelot C."/>
            <person name="Roest Crollius H."/>
            <person name="Guiguen Y."/>
        </authorList>
    </citation>
    <scope>NUCLEOTIDE SEQUENCE</scope>
    <source>
        <strain evidence="3">Concon-B</strain>
    </source>
</reference>
<comment type="caution">
    <text evidence="3">The sequence shown here is derived from an EMBL/GenBank/DDBJ whole genome shotgun (WGS) entry which is preliminary data.</text>
</comment>
<dbReference type="InterPro" id="IPR042401">
    <property type="entry name" value="SPMAP2-like"/>
</dbReference>
<dbReference type="PANTHER" id="PTHR15901:SF15">
    <property type="entry name" value="TESTICULAR HAPLOID EXPRESSED GENE PROTEIN-LIKE"/>
    <property type="match status" value="1"/>
</dbReference>
<name>A0A9Q1HWW0_CONCO</name>
<dbReference type="EMBL" id="JAFJMO010000008">
    <property type="protein sequence ID" value="KAJ8269363.1"/>
    <property type="molecule type" value="Genomic_DNA"/>
</dbReference>
<dbReference type="InterPro" id="IPR006623">
    <property type="entry name" value="THEG"/>
</dbReference>
<dbReference type="AlphaFoldDB" id="A0A9Q1HWW0"/>
<evidence type="ECO:0008006" key="5">
    <source>
        <dbReference type="Google" id="ProtNLM"/>
    </source>
</evidence>
<dbReference type="OrthoDB" id="25466at2759"/>
<organism evidence="3 4">
    <name type="scientific">Conger conger</name>
    <name type="common">Conger eel</name>
    <name type="synonym">Muraena conger</name>
    <dbReference type="NCBI Taxonomy" id="82655"/>
    <lineage>
        <taxon>Eukaryota</taxon>
        <taxon>Metazoa</taxon>
        <taxon>Chordata</taxon>
        <taxon>Craniata</taxon>
        <taxon>Vertebrata</taxon>
        <taxon>Euteleostomi</taxon>
        <taxon>Actinopterygii</taxon>
        <taxon>Neopterygii</taxon>
        <taxon>Teleostei</taxon>
        <taxon>Anguilliformes</taxon>
        <taxon>Congridae</taxon>
        <taxon>Conger</taxon>
    </lineage>
</organism>
<feature type="region of interest" description="Disordered" evidence="2">
    <location>
        <begin position="241"/>
        <end position="261"/>
    </location>
</feature>
<evidence type="ECO:0000313" key="3">
    <source>
        <dbReference type="EMBL" id="KAJ8269363.1"/>
    </source>
</evidence>
<dbReference type="PANTHER" id="PTHR15901">
    <property type="entry name" value="TESTICULAR HAPLOID EXPRESSED GENE PROTEIN"/>
    <property type="match status" value="1"/>
</dbReference>
<keyword evidence="1" id="KW-0677">Repeat</keyword>
<dbReference type="Pfam" id="PF14912">
    <property type="entry name" value="THEG"/>
    <property type="match status" value="3"/>
</dbReference>
<protein>
    <recommendedName>
        <fullName evidence="5">Testicular haploid expressed protein</fullName>
    </recommendedName>
</protein>
<dbReference type="SMART" id="SM00705">
    <property type="entry name" value="THEG"/>
    <property type="match status" value="4"/>
</dbReference>
<sequence length="261" mass="29529">MVSEKAGCPFRLCPSARILQLARHKDSKTNWYTTPCKLTWGNQDSIWPLSHAALRASPTERTLCLAKHKRPFSVWDEQPSQEGEERLCLGSCPTSGLIRYETLVRLSTPKHRSRSPQDVRPPHTDRCEHECPIWHFDVSAPARAPSARLLQLARPKGAHPDFTGNREYVESVVSDPAKSAHSSPRVNQLSMPKLRKESHLFFSWRPPEEPIRPVSRYAKRAVASPRVRSLAVPKDVVKDYLPHRDPVWSPPGGSGRRDMSA</sequence>
<gene>
    <name evidence="3" type="ORF">COCON_G00119700</name>
</gene>